<keyword evidence="2" id="KW-0378">Hydrolase</keyword>
<dbReference type="EMBL" id="CP073116">
    <property type="protein sequence ID" value="UTG72958.1"/>
    <property type="molecule type" value="Genomic_DNA"/>
</dbReference>
<keyword evidence="2" id="KW-0540">Nuclease</keyword>
<evidence type="ECO:0000313" key="3">
    <source>
        <dbReference type="Proteomes" id="UP001057305"/>
    </source>
</evidence>
<dbReference type="GO" id="GO:0004519">
    <property type="term" value="F:endonuclease activity"/>
    <property type="evidence" value="ECO:0007669"/>
    <property type="project" value="UniProtKB-KW"/>
</dbReference>
<organism evidence="2 3">
    <name type="scientific">Neisseria subflava</name>
    <dbReference type="NCBI Taxonomy" id="28449"/>
    <lineage>
        <taxon>Bacteria</taxon>
        <taxon>Pseudomonadati</taxon>
        <taxon>Pseudomonadota</taxon>
        <taxon>Betaproteobacteria</taxon>
        <taxon>Neisseriales</taxon>
        <taxon>Neisseriaceae</taxon>
        <taxon>Neisseria</taxon>
    </lineage>
</organism>
<evidence type="ECO:0000313" key="2">
    <source>
        <dbReference type="EMBL" id="UTG72958.1"/>
    </source>
</evidence>
<accession>A0A9X9I0Q2</accession>
<evidence type="ECO:0000259" key="1">
    <source>
        <dbReference type="Pfam" id="PF07510"/>
    </source>
</evidence>
<gene>
    <name evidence="2" type="ORF">KCG56_04785</name>
</gene>
<sequence length="157" mass="18685">MTALLEELSIELKRKLEDIPYESFENKFINLKFSNDFTKDKKIIQYIFKLKENLMMNTTELSVNSITLEHLHSQKQDTEWSHGIGNLLPLDKKLNEYCDTKSITEKISILKNSELRQVKEFCDTYSNITEWTKEHTIERAKILAKEIFDYSMHQFEI</sequence>
<dbReference type="AlphaFoldDB" id="A0A9X9I0Q2"/>
<dbReference type="Proteomes" id="UP001057305">
    <property type="component" value="Chromosome"/>
</dbReference>
<reference evidence="2" key="1">
    <citation type="submission" date="2021-04" db="EMBL/GenBank/DDBJ databases">
        <title>Characterizing Neisseria spp. as novel respiratory pathobionts in bronchiectasis.</title>
        <authorList>
            <person name="Li L."/>
            <person name="Mac Aogain M."/>
            <person name="Xu T."/>
            <person name="Jaggi T.K."/>
            <person name="Chan L.Y."/>
            <person name="Keir H.R."/>
            <person name="Dicker A.J."/>
            <person name="Qu J."/>
            <person name="Liu Y."/>
            <person name="Chen H.S."/>
            <person name="Koh M.S."/>
            <person name="Ong T.H."/>
            <person name="Lim A.Y.H."/>
            <person name="Abisheganaden J."/>
            <person name="Low T.B."/>
            <person name="Oliver B.G."/>
            <person name="Tan N.S."/>
            <person name="Fang M."/>
            <person name="Chalmers J.D."/>
            <person name="Chotirmall S.H."/>
        </authorList>
    </citation>
    <scope>NUCLEOTIDE SEQUENCE</scope>
    <source>
        <strain evidence="2">TT0073</strain>
    </source>
</reference>
<keyword evidence="2" id="KW-0255">Endonuclease</keyword>
<dbReference type="InterPro" id="IPR011089">
    <property type="entry name" value="GmrSD_C"/>
</dbReference>
<name>A0A9X9I0Q2_NEISU</name>
<proteinExistence type="predicted"/>
<dbReference type="Pfam" id="PF07510">
    <property type="entry name" value="GmrSD_C"/>
    <property type="match status" value="1"/>
</dbReference>
<feature type="domain" description="GmrSD restriction endonucleases C-terminal" evidence="1">
    <location>
        <begin position="21"/>
        <end position="145"/>
    </location>
</feature>
<protein>
    <submittedName>
        <fullName evidence="2">HNH endonuclease</fullName>
    </submittedName>
</protein>